<proteinExistence type="predicted"/>
<accession>A0A4Z0H2B7</accession>
<protein>
    <submittedName>
        <fullName evidence="2">Uncharacterized protein</fullName>
    </submittedName>
</protein>
<feature type="transmembrane region" description="Helical" evidence="1">
    <location>
        <begin position="28"/>
        <end position="47"/>
    </location>
</feature>
<feature type="transmembrane region" description="Helical" evidence="1">
    <location>
        <begin position="6"/>
        <end position="21"/>
    </location>
</feature>
<feature type="transmembrane region" description="Helical" evidence="1">
    <location>
        <begin position="59"/>
        <end position="83"/>
    </location>
</feature>
<keyword evidence="3" id="KW-1185">Reference proteome</keyword>
<dbReference type="AlphaFoldDB" id="A0A4Z0H2B7"/>
<keyword evidence="1" id="KW-0472">Membrane</keyword>
<sequence>MFYGFLLNAVVLLAGIALYKVRGKKVDFSKLLIVNVIASALAFGYGIGGGTLQFLNDPYLVQTIGLMSFGMLAFCIVTLLFYLRQIRTY</sequence>
<evidence type="ECO:0000313" key="3">
    <source>
        <dbReference type="Proteomes" id="UP000297982"/>
    </source>
</evidence>
<name>A0A4Z0H2B7_9BACI</name>
<dbReference type="RefSeq" id="WP_135326277.1">
    <property type="nucleotide sequence ID" value="NZ_SRJC01000001.1"/>
</dbReference>
<dbReference type="Proteomes" id="UP000297982">
    <property type="component" value="Unassembled WGS sequence"/>
</dbReference>
<organism evidence="2 3">
    <name type="scientific">Halobacillus salinus</name>
    <dbReference type="NCBI Taxonomy" id="192814"/>
    <lineage>
        <taxon>Bacteria</taxon>
        <taxon>Bacillati</taxon>
        <taxon>Bacillota</taxon>
        <taxon>Bacilli</taxon>
        <taxon>Bacillales</taxon>
        <taxon>Bacillaceae</taxon>
        <taxon>Halobacillus</taxon>
    </lineage>
</organism>
<keyword evidence="1" id="KW-0812">Transmembrane</keyword>
<dbReference type="EMBL" id="SRJC01000001">
    <property type="protein sequence ID" value="TGB03546.1"/>
    <property type="molecule type" value="Genomic_DNA"/>
</dbReference>
<dbReference type="STRING" id="192814.GCA_900166575_00414"/>
<evidence type="ECO:0000313" key="2">
    <source>
        <dbReference type="EMBL" id="TGB03546.1"/>
    </source>
</evidence>
<comment type="caution">
    <text evidence="2">The sequence shown here is derived from an EMBL/GenBank/DDBJ whole genome shotgun (WGS) entry which is preliminary data.</text>
</comment>
<gene>
    <name evidence="2" type="ORF">E4663_00645</name>
</gene>
<evidence type="ECO:0000256" key="1">
    <source>
        <dbReference type="SAM" id="Phobius"/>
    </source>
</evidence>
<keyword evidence="1" id="KW-1133">Transmembrane helix</keyword>
<reference evidence="2 3" key="1">
    <citation type="journal article" date="2003" name="Int. J. Syst. Evol. Microbiol.">
        <title>Halobacillus salinus sp. nov., isolated from a salt lake on the coast of the East Sea in Korea.</title>
        <authorList>
            <person name="Yoon J.H."/>
            <person name="Kang K.H."/>
            <person name="Park Y.H."/>
        </authorList>
    </citation>
    <scope>NUCLEOTIDE SEQUENCE [LARGE SCALE GENOMIC DNA]</scope>
    <source>
        <strain evidence="2 3">HSL-3</strain>
    </source>
</reference>